<comment type="cofactor">
    <cofactor evidence="11">
        <name>[3Fe-4S] cluster</name>
        <dbReference type="ChEBI" id="CHEBI:21137"/>
    </cofactor>
    <text evidence="11">Binds 1 [3Fe-4S] cluster.</text>
</comment>
<dbReference type="PROSITE" id="PS00198">
    <property type="entry name" value="4FE4S_FER_1"/>
    <property type="match status" value="1"/>
</dbReference>
<gene>
    <name evidence="14" type="ORF">SAMN05660197_0450</name>
</gene>
<evidence type="ECO:0000259" key="13">
    <source>
        <dbReference type="PROSITE" id="PS51379"/>
    </source>
</evidence>
<dbReference type="PROSITE" id="PS51379">
    <property type="entry name" value="4FE4S_FER_2"/>
    <property type="match status" value="1"/>
</dbReference>
<dbReference type="GO" id="GO:0046872">
    <property type="term" value="F:metal ion binding"/>
    <property type="evidence" value="ECO:0007669"/>
    <property type="project" value="UniProtKB-KW"/>
</dbReference>
<feature type="domain" description="2Fe-2S ferredoxin-type" evidence="12">
    <location>
        <begin position="1"/>
        <end position="86"/>
    </location>
</feature>
<dbReference type="GO" id="GO:0008177">
    <property type="term" value="F:succinate dehydrogenase (quinone) activity"/>
    <property type="evidence" value="ECO:0007669"/>
    <property type="project" value="UniProtKB-EC"/>
</dbReference>
<evidence type="ECO:0000256" key="5">
    <source>
        <dbReference type="ARBA" id="ARBA00022714"/>
    </source>
</evidence>
<comment type="pathway">
    <text evidence="1">Carbohydrate metabolism; tricarboxylic acid cycle; fumarate from succinate (bacterial route): step 1/1.</text>
</comment>
<evidence type="ECO:0000256" key="8">
    <source>
        <dbReference type="ARBA" id="ARBA00023004"/>
    </source>
</evidence>
<dbReference type="EMBL" id="FWWZ01000001">
    <property type="protein sequence ID" value="SMC08686.1"/>
    <property type="molecule type" value="Genomic_DNA"/>
</dbReference>
<keyword evidence="15" id="KW-1185">Reference proteome</keyword>
<evidence type="ECO:0000256" key="9">
    <source>
        <dbReference type="ARBA" id="ARBA00023014"/>
    </source>
</evidence>
<dbReference type="InterPro" id="IPR025192">
    <property type="entry name" value="Succ_DH/fum_Rdtase_N"/>
</dbReference>
<dbReference type="GO" id="GO:0051537">
    <property type="term" value="F:2 iron, 2 sulfur cluster binding"/>
    <property type="evidence" value="ECO:0007669"/>
    <property type="project" value="UniProtKB-KW"/>
</dbReference>
<evidence type="ECO:0000256" key="2">
    <source>
        <dbReference type="ARBA" id="ARBA00009433"/>
    </source>
</evidence>
<dbReference type="Gene3D" id="1.10.1060.10">
    <property type="entry name" value="Alpha-helical ferredoxin"/>
    <property type="match status" value="1"/>
</dbReference>
<dbReference type="PROSITE" id="PS51085">
    <property type="entry name" value="2FE2S_FER_2"/>
    <property type="match status" value="1"/>
</dbReference>
<dbReference type="PANTHER" id="PTHR11921">
    <property type="entry name" value="SUCCINATE DEHYDROGENASE IRON-SULFUR PROTEIN"/>
    <property type="match status" value="1"/>
</dbReference>
<evidence type="ECO:0000256" key="11">
    <source>
        <dbReference type="RuleBase" id="RU361237"/>
    </source>
</evidence>
<sequence>MKIKVRRYHPHFEPPSIDMEYEVPKDLTLLESLEFIKKEKDRTLTFSSMCRSGVCGSCAVRVNGKEVLACEYRVQEGDYIEPLNFVDCIRDLVVDLSRPLEKLKSAKTYPLAMHAGMSEEEEKLIERQSDCILCNSCYSSCPVYETNFSFLGPFALSRTYRYVADSREEDKKDHIDAVVTDGIWDCILCGNCTEVCPQGIDPKNDILMLQSWAAKFGHTNPHMANFGSFGLEF</sequence>
<evidence type="ECO:0000256" key="7">
    <source>
        <dbReference type="ARBA" id="ARBA00023002"/>
    </source>
</evidence>
<evidence type="ECO:0000256" key="6">
    <source>
        <dbReference type="ARBA" id="ARBA00022723"/>
    </source>
</evidence>
<keyword evidence="6 11" id="KW-0479">Metal-binding</keyword>
<keyword evidence="9 11" id="KW-0411">Iron-sulfur</keyword>
<dbReference type="Proteomes" id="UP000192602">
    <property type="component" value="Unassembled WGS sequence"/>
</dbReference>
<comment type="catalytic activity">
    <reaction evidence="11">
        <text>a menaquinone + succinate = a menaquinol + fumarate</text>
        <dbReference type="Rhea" id="RHEA:27834"/>
        <dbReference type="Rhea" id="RHEA-COMP:9537"/>
        <dbReference type="Rhea" id="RHEA-COMP:9539"/>
        <dbReference type="ChEBI" id="CHEBI:16374"/>
        <dbReference type="ChEBI" id="CHEBI:18151"/>
        <dbReference type="ChEBI" id="CHEBI:29806"/>
        <dbReference type="ChEBI" id="CHEBI:30031"/>
        <dbReference type="EC" id="1.3.5.1"/>
    </reaction>
</comment>
<dbReference type="InterPro" id="IPR009051">
    <property type="entry name" value="Helical_ferredxn"/>
</dbReference>
<accession>A0A1W1WR16</accession>
<evidence type="ECO:0000256" key="4">
    <source>
        <dbReference type="ARBA" id="ARBA00022532"/>
    </source>
</evidence>
<evidence type="ECO:0000256" key="10">
    <source>
        <dbReference type="ARBA" id="ARBA00023291"/>
    </source>
</evidence>
<dbReference type="GO" id="GO:0022904">
    <property type="term" value="P:respiratory electron transport chain"/>
    <property type="evidence" value="ECO:0007669"/>
    <property type="project" value="TreeGrafter"/>
</dbReference>
<dbReference type="GO" id="GO:0051538">
    <property type="term" value="F:3 iron, 4 sulfur cluster binding"/>
    <property type="evidence" value="ECO:0007669"/>
    <property type="project" value="UniProtKB-KW"/>
</dbReference>
<keyword evidence="3 11" id="KW-0004">4Fe-4S</keyword>
<keyword evidence="5 11" id="KW-0001">2Fe-2S</keyword>
<dbReference type="InterPro" id="IPR017896">
    <property type="entry name" value="4Fe4S_Fe-S-bd"/>
</dbReference>
<evidence type="ECO:0000256" key="3">
    <source>
        <dbReference type="ARBA" id="ARBA00022485"/>
    </source>
</evidence>
<dbReference type="NCBIfam" id="TIGR00384">
    <property type="entry name" value="dhsB"/>
    <property type="match status" value="1"/>
</dbReference>
<evidence type="ECO:0000313" key="14">
    <source>
        <dbReference type="EMBL" id="SMC08686.1"/>
    </source>
</evidence>
<dbReference type="InterPro" id="IPR006058">
    <property type="entry name" value="2Fe2S_fd_BS"/>
</dbReference>
<dbReference type="STRING" id="1069081.SAMN05660197_0450"/>
<dbReference type="OrthoDB" id="9804391at2"/>
<dbReference type="InterPro" id="IPR050573">
    <property type="entry name" value="SDH/FRD_Iron-Sulfur"/>
</dbReference>
<keyword evidence="4" id="KW-0816">Tricarboxylic acid cycle</keyword>
<dbReference type="SUPFAM" id="SSF54292">
    <property type="entry name" value="2Fe-2S ferredoxin-like"/>
    <property type="match status" value="1"/>
</dbReference>
<keyword evidence="10 11" id="KW-0003">3Fe-4S</keyword>
<keyword evidence="8 11" id="KW-0408">Iron</keyword>
<evidence type="ECO:0000259" key="12">
    <source>
        <dbReference type="PROSITE" id="PS51085"/>
    </source>
</evidence>
<protein>
    <recommendedName>
        <fullName evidence="11">Fumarate reductase iron-sulfur subunit</fullName>
        <ecNumber evidence="11">1.3.5.1</ecNumber>
    </recommendedName>
</protein>
<keyword evidence="7" id="KW-0560">Oxidoreductase</keyword>
<dbReference type="Pfam" id="PF13085">
    <property type="entry name" value="Fer2_3"/>
    <property type="match status" value="1"/>
</dbReference>
<dbReference type="PROSITE" id="PS00197">
    <property type="entry name" value="2FE2S_FER_1"/>
    <property type="match status" value="1"/>
</dbReference>
<dbReference type="SUPFAM" id="SSF46548">
    <property type="entry name" value="alpha-helical ferredoxin"/>
    <property type="match status" value="1"/>
</dbReference>
<dbReference type="GO" id="GO:0009055">
    <property type="term" value="F:electron transfer activity"/>
    <property type="evidence" value="ECO:0007669"/>
    <property type="project" value="InterPro"/>
</dbReference>
<dbReference type="AlphaFoldDB" id="A0A1W1WR16"/>
<feature type="domain" description="4Fe-4S ferredoxin-type" evidence="13">
    <location>
        <begin position="176"/>
        <end position="205"/>
    </location>
</feature>
<dbReference type="PANTHER" id="PTHR11921:SF29">
    <property type="entry name" value="SUCCINATE DEHYDROGENASE [UBIQUINONE] IRON-SULFUR SUBUNIT, MITOCHONDRIAL"/>
    <property type="match status" value="1"/>
</dbReference>
<reference evidence="15" key="1">
    <citation type="submission" date="2017-04" db="EMBL/GenBank/DDBJ databases">
        <authorList>
            <person name="Varghese N."/>
            <person name="Submissions S."/>
        </authorList>
    </citation>
    <scope>NUCLEOTIDE SEQUENCE [LARGE SCALE GENOMIC DNA]</scope>
    <source>
        <strain evidence="15">DSM 16512</strain>
    </source>
</reference>
<organism evidence="14 15">
    <name type="scientific">Nitratiruptor tergarcus DSM 16512</name>
    <dbReference type="NCBI Taxonomy" id="1069081"/>
    <lineage>
        <taxon>Bacteria</taxon>
        <taxon>Pseudomonadati</taxon>
        <taxon>Campylobacterota</taxon>
        <taxon>Epsilonproteobacteria</taxon>
        <taxon>Nautiliales</taxon>
        <taxon>Nitratiruptoraceae</taxon>
        <taxon>Nitratiruptor</taxon>
    </lineage>
</organism>
<proteinExistence type="inferred from homology"/>
<dbReference type="EC" id="1.3.5.1" evidence="11"/>
<dbReference type="InterPro" id="IPR017900">
    <property type="entry name" value="4Fe4S_Fe_S_CS"/>
</dbReference>
<comment type="similarity">
    <text evidence="2 11">Belongs to the succinate dehydrogenase/fumarate reductase iron-sulfur protein family.</text>
</comment>
<dbReference type="GO" id="GO:0051539">
    <property type="term" value="F:4 iron, 4 sulfur cluster binding"/>
    <property type="evidence" value="ECO:0007669"/>
    <property type="project" value="UniProtKB-KW"/>
</dbReference>
<comment type="cofactor">
    <cofactor evidence="11">
        <name>[4Fe-4S] cluster</name>
        <dbReference type="ChEBI" id="CHEBI:49883"/>
    </cofactor>
    <text evidence="11">Binds 1 [4Fe-4S] cluster.</text>
</comment>
<name>A0A1W1WR16_9BACT</name>
<dbReference type="InterPro" id="IPR004489">
    <property type="entry name" value="Succ_DH/fum_Rdtase_Fe-S"/>
</dbReference>
<dbReference type="InterPro" id="IPR012675">
    <property type="entry name" value="Beta-grasp_dom_sf"/>
</dbReference>
<dbReference type="InterPro" id="IPR036010">
    <property type="entry name" value="2Fe-2S_ferredoxin-like_sf"/>
</dbReference>
<evidence type="ECO:0000313" key="15">
    <source>
        <dbReference type="Proteomes" id="UP000192602"/>
    </source>
</evidence>
<dbReference type="Pfam" id="PF13183">
    <property type="entry name" value="Fer4_8"/>
    <property type="match status" value="1"/>
</dbReference>
<dbReference type="GO" id="GO:0006099">
    <property type="term" value="P:tricarboxylic acid cycle"/>
    <property type="evidence" value="ECO:0007669"/>
    <property type="project" value="UniProtKB-KW"/>
</dbReference>
<dbReference type="Gene3D" id="3.10.20.30">
    <property type="match status" value="1"/>
</dbReference>
<evidence type="ECO:0000256" key="1">
    <source>
        <dbReference type="ARBA" id="ARBA00004894"/>
    </source>
</evidence>
<dbReference type="CDD" id="cd00207">
    <property type="entry name" value="fer2"/>
    <property type="match status" value="1"/>
</dbReference>
<comment type="cofactor">
    <cofactor evidence="11">
        <name>[2Fe-2S] cluster</name>
        <dbReference type="ChEBI" id="CHEBI:190135"/>
    </cofactor>
    <text evidence="11">Binds 1 [2Fe-2S] cluster.</text>
</comment>
<dbReference type="InterPro" id="IPR001041">
    <property type="entry name" value="2Fe-2S_ferredoxin-type"/>
</dbReference>